<dbReference type="GO" id="GO:0005769">
    <property type="term" value="C:early endosome"/>
    <property type="evidence" value="ECO:0007669"/>
    <property type="project" value="UniProtKB-SubCell"/>
</dbReference>
<evidence type="ECO:0000313" key="7">
    <source>
        <dbReference type="EMBL" id="KAG6491910.1"/>
    </source>
</evidence>
<keyword evidence="5" id="KW-0967">Endosome</keyword>
<comment type="subunit">
    <text evidence="5">Homodimer.</text>
</comment>
<keyword evidence="3 5" id="KW-1133">Transmembrane helix</keyword>
<evidence type="ECO:0000313" key="8">
    <source>
        <dbReference type="Proteomes" id="UP000734854"/>
    </source>
</evidence>
<keyword evidence="4 5" id="KW-0472">Membrane</keyword>
<protein>
    <recommendedName>
        <fullName evidence="5">Probable magnesium transporter</fullName>
    </recommendedName>
</protein>
<gene>
    <name evidence="7" type="ORF">ZIOFF_046851</name>
</gene>
<feature type="region of interest" description="Disordered" evidence="6">
    <location>
        <begin position="1"/>
        <end position="56"/>
    </location>
</feature>
<sequence>MAVTRGRTGNSAGGERGAIGRNPRQGRAREGPRVRRLAPNSTDPDPRHKNAHANANQRCKGLRQEAQGRHNAVADPTLGFQLDLFSAIRSASILLCLEIVVVLSLVPKEEDGESFETALARVCRCISGGAATDDADDSDIEVVDDYLTTTSCPTAYHGDGSNFSSDISWQQGNVGEVKSCEGTEEGSGLDFGGNDQDVRKGKSEKSVAVFVTPLGALSIIVRNNDGYNAVLAHFILNERLQRMGVLGCMLCIVCLTVIVLHFPQEKTPNSVEQIWDLAAQSGML</sequence>
<keyword evidence="5" id="KW-0813">Transport</keyword>
<dbReference type="InterPro" id="IPR008521">
    <property type="entry name" value="Mg_trans_NIPA"/>
</dbReference>
<keyword evidence="8" id="KW-1185">Reference proteome</keyword>
<keyword evidence="5" id="KW-1003">Cell membrane</keyword>
<comment type="similarity">
    <text evidence="5">Belongs to the NIPA (TC 2.A.7) family.</text>
</comment>
<comment type="caution">
    <text evidence="5">Lacks conserved residue(s) required for the propagation of feature annotation.</text>
</comment>
<keyword evidence="5" id="KW-0406">Ion transport</keyword>
<dbReference type="GO" id="GO:0005886">
    <property type="term" value="C:plasma membrane"/>
    <property type="evidence" value="ECO:0007669"/>
    <property type="project" value="UniProtKB-SubCell"/>
</dbReference>
<dbReference type="PANTHER" id="PTHR12570">
    <property type="match status" value="1"/>
</dbReference>
<comment type="function">
    <text evidence="5">Acts as a Mg(2+) transporter. Can also transport other divalent cations such as Fe(2+), Sr(2+), Ba(2+), Mn(2+) and Co(2+) but to a much less extent than Mg(2+).</text>
</comment>
<evidence type="ECO:0000256" key="2">
    <source>
        <dbReference type="ARBA" id="ARBA00022692"/>
    </source>
</evidence>
<evidence type="ECO:0000256" key="1">
    <source>
        <dbReference type="ARBA" id="ARBA00004141"/>
    </source>
</evidence>
<dbReference type="Proteomes" id="UP000734854">
    <property type="component" value="Unassembled WGS sequence"/>
</dbReference>
<comment type="subcellular location">
    <subcellularLocation>
        <location evidence="5">Cell membrane</location>
        <topology evidence="5">Multi-pass membrane protein</topology>
    </subcellularLocation>
    <subcellularLocation>
        <location evidence="5">Early endosome</location>
    </subcellularLocation>
    <subcellularLocation>
        <location evidence="1">Membrane</location>
        <topology evidence="1">Multi-pass membrane protein</topology>
    </subcellularLocation>
</comment>
<reference evidence="7 8" key="1">
    <citation type="submission" date="2020-08" db="EMBL/GenBank/DDBJ databases">
        <title>Plant Genome Project.</title>
        <authorList>
            <person name="Zhang R.-G."/>
        </authorList>
    </citation>
    <scope>NUCLEOTIDE SEQUENCE [LARGE SCALE GENOMIC DNA]</scope>
    <source>
        <tissue evidence="7">Rhizome</tissue>
    </source>
</reference>
<dbReference type="Pfam" id="PF05653">
    <property type="entry name" value="Mg_trans_NIPA"/>
    <property type="match status" value="1"/>
</dbReference>
<name>A0A8J5FRX3_ZINOF</name>
<evidence type="ECO:0000256" key="3">
    <source>
        <dbReference type="ARBA" id="ARBA00022989"/>
    </source>
</evidence>
<evidence type="ECO:0000256" key="5">
    <source>
        <dbReference type="RuleBase" id="RU363078"/>
    </source>
</evidence>
<proteinExistence type="inferred from homology"/>
<accession>A0A8J5FRX3</accession>
<comment type="caution">
    <text evidence="7">The sequence shown here is derived from an EMBL/GenBank/DDBJ whole genome shotgun (WGS) entry which is preliminary data.</text>
</comment>
<keyword evidence="5" id="KW-0460">Magnesium</keyword>
<keyword evidence="2 5" id="KW-0812">Transmembrane</keyword>
<organism evidence="7 8">
    <name type="scientific">Zingiber officinale</name>
    <name type="common">Ginger</name>
    <name type="synonym">Amomum zingiber</name>
    <dbReference type="NCBI Taxonomy" id="94328"/>
    <lineage>
        <taxon>Eukaryota</taxon>
        <taxon>Viridiplantae</taxon>
        <taxon>Streptophyta</taxon>
        <taxon>Embryophyta</taxon>
        <taxon>Tracheophyta</taxon>
        <taxon>Spermatophyta</taxon>
        <taxon>Magnoliopsida</taxon>
        <taxon>Liliopsida</taxon>
        <taxon>Zingiberales</taxon>
        <taxon>Zingiberaceae</taxon>
        <taxon>Zingiber</taxon>
    </lineage>
</organism>
<evidence type="ECO:0000256" key="4">
    <source>
        <dbReference type="ARBA" id="ARBA00023136"/>
    </source>
</evidence>
<feature type="transmembrane region" description="Helical" evidence="5">
    <location>
        <begin position="243"/>
        <end position="262"/>
    </location>
</feature>
<evidence type="ECO:0000256" key="6">
    <source>
        <dbReference type="SAM" id="MobiDB-lite"/>
    </source>
</evidence>
<dbReference type="AlphaFoldDB" id="A0A8J5FRX3"/>
<dbReference type="GO" id="GO:0015095">
    <property type="term" value="F:magnesium ion transmembrane transporter activity"/>
    <property type="evidence" value="ECO:0007669"/>
    <property type="project" value="UniProtKB-UniRule"/>
</dbReference>
<dbReference type="PANTHER" id="PTHR12570:SF25">
    <property type="entry name" value="MAGNESIUM TRANSPORTER-RELATED"/>
    <property type="match status" value="1"/>
</dbReference>
<dbReference type="EMBL" id="JACMSC010000013">
    <property type="protein sequence ID" value="KAG6491910.1"/>
    <property type="molecule type" value="Genomic_DNA"/>
</dbReference>